<keyword evidence="4" id="KW-0804">Transcription</keyword>
<dbReference type="InterPro" id="IPR036390">
    <property type="entry name" value="WH_DNA-bd_sf"/>
</dbReference>
<dbReference type="CDD" id="cd05466">
    <property type="entry name" value="PBP2_LTTR_substrate"/>
    <property type="match status" value="1"/>
</dbReference>
<dbReference type="SUPFAM" id="SSF53850">
    <property type="entry name" value="Periplasmic binding protein-like II"/>
    <property type="match status" value="1"/>
</dbReference>
<evidence type="ECO:0000313" key="7">
    <source>
        <dbReference type="Proteomes" id="UP001594351"/>
    </source>
</evidence>
<sequence length="311" mass="35195">MLLYQLKSFYLAVKYNNISKAARVLNMSQSAITHQLKALEETVGSKLYERNPRGITPTPIGKALMKHSHEILQKVNEMHDELSYLKDLEAKIVTIVCHRGICTYVLPEVIQKFRALYPQCLLEIRNRFVDTVILELVANGEVDLGIATNWNDFKEFGLDFLPFVNHDIVLCMAKDYCFKGVDIDHYNVTLETIAAEPLLLYESQTAISKRIKEIFKENNLDIKVVLTMGGAANLLKYARIGLGLALISSLCIKDENTDNIKIIPVSHLFGSLAYGIVLRKNRFLTKTLTDFITILSPDLIINGDLTALDRY</sequence>
<dbReference type="InterPro" id="IPR005119">
    <property type="entry name" value="LysR_subst-bd"/>
</dbReference>
<dbReference type="PRINTS" id="PR00039">
    <property type="entry name" value="HTHLYSR"/>
</dbReference>
<evidence type="ECO:0000256" key="1">
    <source>
        <dbReference type="ARBA" id="ARBA00009437"/>
    </source>
</evidence>
<dbReference type="PROSITE" id="PS50931">
    <property type="entry name" value="HTH_LYSR"/>
    <property type="match status" value="1"/>
</dbReference>
<organism evidence="6 7">
    <name type="scientific">candidate division CSSED10-310 bacterium</name>
    <dbReference type="NCBI Taxonomy" id="2855610"/>
    <lineage>
        <taxon>Bacteria</taxon>
        <taxon>Bacteria division CSSED10-310</taxon>
    </lineage>
</organism>
<evidence type="ECO:0000313" key="6">
    <source>
        <dbReference type="EMBL" id="MFC1849156.1"/>
    </source>
</evidence>
<dbReference type="Gene3D" id="1.10.10.10">
    <property type="entry name" value="Winged helix-like DNA-binding domain superfamily/Winged helix DNA-binding domain"/>
    <property type="match status" value="1"/>
</dbReference>
<dbReference type="SUPFAM" id="SSF46785">
    <property type="entry name" value="Winged helix' DNA-binding domain"/>
    <property type="match status" value="1"/>
</dbReference>
<dbReference type="PANTHER" id="PTHR30419">
    <property type="entry name" value="HTH-TYPE TRANSCRIPTIONAL REGULATOR YBHD"/>
    <property type="match status" value="1"/>
</dbReference>
<reference evidence="6 7" key="1">
    <citation type="submission" date="2024-09" db="EMBL/GenBank/DDBJ databases">
        <title>Laminarin stimulates single cell rates of sulfate reduction while oxygen inhibits transcriptomic activity in coastal marine sediment.</title>
        <authorList>
            <person name="Lindsay M."/>
            <person name="Orcutt B."/>
            <person name="Emerson D."/>
            <person name="Stepanauskas R."/>
            <person name="D'Angelo T."/>
        </authorList>
    </citation>
    <scope>NUCLEOTIDE SEQUENCE [LARGE SCALE GENOMIC DNA]</scope>
    <source>
        <strain evidence="6">SAG AM-311-K15</strain>
    </source>
</reference>
<feature type="domain" description="HTH lysR-type" evidence="5">
    <location>
        <begin position="1"/>
        <end position="58"/>
    </location>
</feature>
<proteinExistence type="inferred from homology"/>
<dbReference type="Gene3D" id="3.40.190.10">
    <property type="entry name" value="Periplasmic binding protein-like II"/>
    <property type="match status" value="2"/>
</dbReference>
<dbReference type="Pfam" id="PF00126">
    <property type="entry name" value="HTH_1"/>
    <property type="match status" value="1"/>
</dbReference>
<comment type="caution">
    <text evidence="6">The sequence shown here is derived from an EMBL/GenBank/DDBJ whole genome shotgun (WGS) entry which is preliminary data.</text>
</comment>
<evidence type="ECO:0000256" key="4">
    <source>
        <dbReference type="ARBA" id="ARBA00023163"/>
    </source>
</evidence>
<dbReference type="InterPro" id="IPR036388">
    <property type="entry name" value="WH-like_DNA-bd_sf"/>
</dbReference>
<keyword evidence="3" id="KW-0238">DNA-binding</keyword>
<name>A0ABV6YSM3_UNCC1</name>
<dbReference type="PANTHER" id="PTHR30419:SF8">
    <property type="entry name" value="NITROGEN ASSIMILATION TRANSCRIPTIONAL ACTIVATOR-RELATED"/>
    <property type="match status" value="1"/>
</dbReference>
<protein>
    <submittedName>
        <fullName evidence="6">LysR family transcriptional regulator</fullName>
    </submittedName>
</protein>
<accession>A0ABV6YSM3</accession>
<dbReference type="InterPro" id="IPR050950">
    <property type="entry name" value="HTH-type_LysR_regulators"/>
</dbReference>
<keyword evidence="7" id="KW-1185">Reference proteome</keyword>
<evidence type="ECO:0000256" key="2">
    <source>
        <dbReference type="ARBA" id="ARBA00023015"/>
    </source>
</evidence>
<dbReference type="Proteomes" id="UP001594351">
    <property type="component" value="Unassembled WGS sequence"/>
</dbReference>
<gene>
    <name evidence="6" type="ORF">ACFL27_03005</name>
</gene>
<comment type="similarity">
    <text evidence="1">Belongs to the LysR transcriptional regulatory family.</text>
</comment>
<dbReference type="EMBL" id="JBHPBY010000023">
    <property type="protein sequence ID" value="MFC1849156.1"/>
    <property type="molecule type" value="Genomic_DNA"/>
</dbReference>
<dbReference type="Pfam" id="PF03466">
    <property type="entry name" value="LysR_substrate"/>
    <property type="match status" value="1"/>
</dbReference>
<evidence type="ECO:0000259" key="5">
    <source>
        <dbReference type="PROSITE" id="PS50931"/>
    </source>
</evidence>
<keyword evidence="2" id="KW-0805">Transcription regulation</keyword>
<evidence type="ECO:0000256" key="3">
    <source>
        <dbReference type="ARBA" id="ARBA00023125"/>
    </source>
</evidence>
<dbReference type="InterPro" id="IPR000847">
    <property type="entry name" value="LysR_HTH_N"/>
</dbReference>